<name>A0A0G4K1X5_9GAMM</name>
<evidence type="ECO:0000313" key="5">
    <source>
        <dbReference type="Proteomes" id="UP000285972"/>
    </source>
</evidence>
<feature type="transmembrane region" description="Helical" evidence="1">
    <location>
        <begin position="94"/>
        <end position="118"/>
    </location>
</feature>
<evidence type="ECO:0000313" key="2">
    <source>
        <dbReference type="EMBL" id="CPR20924.1"/>
    </source>
</evidence>
<accession>A0A0G4K1X5</accession>
<dbReference type="KEGG" id="bgj:AWC36_09435"/>
<dbReference type="RefSeq" id="WP_048639250.1">
    <property type="nucleotide sequence ID" value="NZ_CGIG01000001.1"/>
</dbReference>
<dbReference type="GO" id="GO:0016020">
    <property type="term" value="C:membrane"/>
    <property type="evidence" value="ECO:0007669"/>
    <property type="project" value="InterPro"/>
</dbReference>
<sequence>MASDKGWGGAACCFLLFTVIFLSQKMSALDVINEDKLSGDPGMLLFLLPGLAASCLSARGRLIYPLIGALVAMPVCLLMSYFGRALNHSFWQELAYVLSAVFWSVLGALIFLCIHAIYRRYFR</sequence>
<dbReference type="EMBL" id="MJLX01000001">
    <property type="protein sequence ID" value="RLM29540.1"/>
    <property type="molecule type" value="Genomic_DNA"/>
</dbReference>
<dbReference type="Pfam" id="PF11045">
    <property type="entry name" value="YbjM"/>
    <property type="match status" value="1"/>
</dbReference>
<dbReference type="Proteomes" id="UP000044377">
    <property type="component" value="Unassembled WGS sequence"/>
</dbReference>
<evidence type="ECO:0000256" key="1">
    <source>
        <dbReference type="SAM" id="Phobius"/>
    </source>
</evidence>
<gene>
    <name evidence="3" type="ORF">BIY26_00525</name>
    <name evidence="2" type="ORF">BN1221_04591c</name>
</gene>
<keyword evidence="1" id="KW-0812">Transmembrane</keyword>
<keyword evidence="1" id="KW-0472">Membrane</keyword>
<dbReference type="GeneID" id="70907018"/>
<dbReference type="AlphaFoldDB" id="A0A0G4K1X5"/>
<dbReference type="STRING" id="1109412.BN1221_04591c"/>
<proteinExistence type="predicted"/>
<dbReference type="Proteomes" id="UP000285972">
    <property type="component" value="Unassembled WGS sequence"/>
</dbReference>
<dbReference type="InterPro" id="IPR020368">
    <property type="entry name" value="Uncharacterised_YbjM"/>
</dbReference>
<organism evidence="2 4">
    <name type="scientific">Brenneria goodwinii</name>
    <dbReference type="NCBI Taxonomy" id="1109412"/>
    <lineage>
        <taxon>Bacteria</taxon>
        <taxon>Pseudomonadati</taxon>
        <taxon>Pseudomonadota</taxon>
        <taxon>Gammaproteobacteria</taxon>
        <taxon>Enterobacterales</taxon>
        <taxon>Pectobacteriaceae</taxon>
        <taxon>Brenneria</taxon>
    </lineage>
</organism>
<dbReference type="OrthoDB" id="6540266at2"/>
<dbReference type="EMBL" id="CGIG01000001">
    <property type="protein sequence ID" value="CPR20924.1"/>
    <property type="molecule type" value="Genomic_DNA"/>
</dbReference>
<feature type="transmembrane region" description="Helical" evidence="1">
    <location>
        <begin position="63"/>
        <end position="82"/>
    </location>
</feature>
<reference evidence="4" key="2">
    <citation type="submission" date="2015-01" db="EMBL/GenBank/DDBJ databases">
        <authorList>
            <person name="Paterson Steve"/>
        </authorList>
    </citation>
    <scope>NUCLEOTIDE SEQUENCE [LARGE SCALE GENOMIC DNA]</scope>
    <source>
        <strain evidence="4">OBR1</strain>
    </source>
</reference>
<feature type="transmembrane region" description="Helical" evidence="1">
    <location>
        <begin position="38"/>
        <end position="56"/>
    </location>
</feature>
<keyword evidence="4" id="KW-1185">Reference proteome</keyword>
<keyword evidence="1" id="KW-1133">Transmembrane helix</keyword>
<reference evidence="3 5" key="3">
    <citation type="submission" date="2016-09" db="EMBL/GenBank/DDBJ databases">
        <authorList>
            <person name="Doonan J."/>
            <person name="Pachebat J.A."/>
            <person name="Golyshin P.N."/>
            <person name="Denman S."/>
            <person name="Mcdonald J.E."/>
        </authorList>
    </citation>
    <scope>NUCLEOTIDE SEQUENCE [LARGE SCALE GENOMIC DNA]</scope>
    <source>
        <strain evidence="3 5">FRB141</strain>
    </source>
</reference>
<reference evidence="2" key="1">
    <citation type="submission" date="2015-01" db="EMBL/GenBank/DDBJ databases">
        <authorList>
            <person name="Xiang T."/>
            <person name="Song Y."/>
            <person name="Huang L."/>
            <person name="Wang B."/>
            <person name="Wu P."/>
        </authorList>
    </citation>
    <scope>NUCLEOTIDE SEQUENCE [LARGE SCALE GENOMIC DNA]</scope>
    <source>
        <strain evidence="2">OBR1</strain>
    </source>
</reference>
<evidence type="ECO:0000313" key="3">
    <source>
        <dbReference type="EMBL" id="RLM29540.1"/>
    </source>
</evidence>
<protein>
    <submittedName>
        <fullName evidence="2">Inner membrane protein</fullName>
    </submittedName>
</protein>
<evidence type="ECO:0000313" key="4">
    <source>
        <dbReference type="Proteomes" id="UP000044377"/>
    </source>
</evidence>